<name>A0A8G1ULM2_9ACTN</name>
<keyword evidence="4 11" id="KW-0812">Transmembrane</keyword>
<evidence type="ECO:0000256" key="2">
    <source>
        <dbReference type="ARBA" id="ARBA00004236"/>
    </source>
</evidence>
<dbReference type="Pfam" id="PF13490">
    <property type="entry name" value="zf-HC2"/>
    <property type="match status" value="1"/>
</dbReference>
<dbReference type="AlphaFoldDB" id="A0A8G1ULM2"/>
<organism evidence="14 15">
    <name type="scientific">Kitasatospora cineracea</name>
    <dbReference type="NCBI Taxonomy" id="88074"/>
    <lineage>
        <taxon>Bacteria</taxon>
        <taxon>Bacillati</taxon>
        <taxon>Actinomycetota</taxon>
        <taxon>Actinomycetes</taxon>
        <taxon>Kitasatosporales</taxon>
        <taxon>Streptomycetaceae</taxon>
        <taxon>Kitasatospora</taxon>
    </lineage>
</organism>
<dbReference type="InterPro" id="IPR027383">
    <property type="entry name" value="Znf_put"/>
</dbReference>
<dbReference type="RefSeq" id="WP_123558608.1">
    <property type="nucleotide sequence ID" value="NZ_RJVJ01000001.1"/>
</dbReference>
<dbReference type="PANTHER" id="PTHR37461">
    <property type="entry name" value="ANTI-SIGMA-K FACTOR RSKA"/>
    <property type="match status" value="1"/>
</dbReference>
<dbReference type="InterPro" id="IPR041916">
    <property type="entry name" value="Anti_sigma_zinc_sf"/>
</dbReference>
<evidence type="ECO:0000256" key="6">
    <source>
        <dbReference type="ARBA" id="ARBA00023015"/>
    </source>
</evidence>
<dbReference type="InterPro" id="IPR018764">
    <property type="entry name" value="RskA_C"/>
</dbReference>
<evidence type="ECO:0000256" key="5">
    <source>
        <dbReference type="ARBA" id="ARBA00022989"/>
    </source>
</evidence>
<comment type="subcellular location">
    <subcellularLocation>
        <location evidence="2">Cell membrane</location>
    </subcellularLocation>
    <subcellularLocation>
        <location evidence="1">Membrane</location>
        <topology evidence="1">Single-pass membrane protein</topology>
    </subcellularLocation>
</comment>
<evidence type="ECO:0000256" key="3">
    <source>
        <dbReference type="ARBA" id="ARBA00022475"/>
    </source>
</evidence>
<evidence type="ECO:0000256" key="4">
    <source>
        <dbReference type="ARBA" id="ARBA00022692"/>
    </source>
</evidence>
<proteinExistence type="predicted"/>
<dbReference type="InterPro" id="IPR051474">
    <property type="entry name" value="Anti-sigma-K/W_factor"/>
</dbReference>
<protein>
    <recommendedName>
        <fullName evidence="10">Regulator of SigK</fullName>
    </recommendedName>
    <alternativeName>
        <fullName evidence="9">Sigma-K anti-sigma factor RskA</fullName>
    </alternativeName>
</protein>
<keyword evidence="6" id="KW-0805">Transcription regulation</keyword>
<feature type="domain" description="Putative zinc-finger" evidence="13">
    <location>
        <begin position="21"/>
        <end position="47"/>
    </location>
</feature>
<evidence type="ECO:0000259" key="12">
    <source>
        <dbReference type="Pfam" id="PF10099"/>
    </source>
</evidence>
<dbReference type="EMBL" id="RJVJ01000001">
    <property type="protein sequence ID" value="ROR46201.1"/>
    <property type="molecule type" value="Genomic_DNA"/>
</dbReference>
<dbReference type="Pfam" id="PF10099">
    <property type="entry name" value="RskA_C"/>
    <property type="match status" value="1"/>
</dbReference>
<keyword evidence="5 11" id="KW-1133">Transmembrane helix</keyword>
<dbReference type="GO" id="GO:0006417">
    <property type="term" value="P:regulation of translation"/>
    <property type="evidence" value="ECO:0007669"/>
    <property type="project" value="TreeGrafter"/>
</dbReference>
<evidence type="ECO:0000256" key="8">
    <source>
        <dbReference type="ARBA" id="ARBA00023163"/>
    </source>
</evidence>
<keyword evidence="8" id="KW-0804">Transcription</keyword>
<sequence>MNAFRPHTVDRHAADPHTLTGAYAAHALDPEENDAFERHLEHCPSCAQETAEFAAALARLGAAETAAPPPALKARVLAALPGVRQEAPRVDGPVPPRTRPARLRRRFARRAPGLALAACLALALGAGALAVQQHREAERARDRVAALARQQESVTALLTAPDARTATAATGGGTATVVWSAARGRAGLLAAGLPAPGPGRTYQLWYDDAGTMRPAGLLPTGTGTLLLSGPLDGAAGVGVTLEPAGGSPHPTSAPVLLLPFA</sequence>
<keyword evidence="7 11" id="KW-0472">Membrane</keyword>
<evidence type="ECO:0000256" key="7">
    <source>
        <dbReference type="ARBA" id="ARBA00023136"/>
    </source>
</evidence>
<feature type="domain" description="Anti-sigma K factor RskA C-terminal" evidence="12">
    <location>
        <begin position="116"/>
        <end position="255"/>
    </location>
</feature>
<dbReference type="Gene3D" id="1.10.10.1320">
    <property type="entry name" value="Anti-sigma factor, zinc-finger domain"/>
    <property type="match status" value="1"/>
</dbReference>
<evidence type="ECO:0000256" key="1">
    <source>
        <dbReference type="ARBA" id="ARBA00004167"/>
    </source>
</evidence>
<reference evidence="14 15" key="1">
    <citation type="submission" date="2018-11" db="EMBL/GenBank/DDBJ databases">
        <title>Sequencing the genomes of 1000 actinobacteria strains.</title>
        <authorList>
            <person name="Klenk H.-P."/>
        </authorList>
    </citation>
    <scope>NUCLEOTIDE SEQUENCE [LARGE SCALE GENOMIC DNA]</scope>
    <source>
        <strain evidence="14 15">DSM 44780</strain>
    </source>
</reference>
<evidence type="ECO:0000313" key="14">
    <source>
        <dbReference type="EMBL" id="ROR46201.1"/>
    </source>
</evidence>
<gene>
    <name evidence="14" type="ORF">EDD39_4461</name>
</gene>
<dbReference type="GO" id="GO:0005886">
    <property type="term" value="C:plasma membrane"/>
    <property type="evidence" value="ECO:0007669"/>
    <property type="project" value="UniProtKB-SubCell"/>
</dbReference>
<comment type="caution">
    <text evidence="14">The sequence shown here is derived from an EMBL/GenBank/DDBJ whole genome shotgun (WGS) entry which is preliminary data.</text>
</comment>
<evidence type="ECO:0000256" key="9">
    <source>
        <dbReference type="ARBA" id="ARBA00029829"/>
    </source>
</evidence>
<feature type="transmembrane region" description="Helical" evidence="11">
    <location>
        <begin position="111"/>
        <end position="131"/>
    </location>
</feature>
<accession>A0A8G1ULM2</accession>
<evidence type="ECO:0000256" key="11">
    <source>
        <dbReference type="SAM" id="Phobius"/>
    </source>
</evidence>
<evidence type="ECO:0000256" key="10">
    <source>
        <dbReference type="ARBA" id="ARBA00030803"/>
    </source>
</evidence>
<evidence type="ECO:0000313" key="15">
    <source>
        <dbReference type="Proteomes" id="UP000267408"/>
    </source>
</evidence>
<dbReference type="GO" id="GO:0016989">
    <property type="term" value="F:sigma factor antagonist activity"/>
    <property type="evidence" value="ECO:0007669"/>
    <property type="project" value="TreeGrafter"/>
</dbReference>
<keyword evidence="3" id="KW-1003">Cell membrane</keyword>
<dbReference type="Proteomes" id="UP000267408">
    <property type="component" value="Unassembled WGS sequence"/>
</dbReference>
<dbReference type="PANTHER" id="PTHR37461:SF1">
    <property type="entry name" value="ANTI-SIGMA-K FACTOR RSKA"/>
    <property type="match status" value="1"/>
</dbReference>
<evidence type="ECO:0000259" key="13">
    <source>
        <dbReference type="Pfam" id="PF13490"/>
    </source>
</evidence>
<dbReference type="OrthoDB" id="153510at2"/>